<dbReference type="InterPro" id="IPR051598">
    <property type="entry name" value="TSUP/Inactive_protease-like"/>
</dbReference>
<dbReference type="GO" id="GO:0005886">
    <property type="term" value="C:plasma membrane"/>
    <property type="evidence" value="ECO:0007669"/>
    <property type="project" value="UniProtKB-SubCell"/>
</dbReference>
<dbReference type="OrthoDB" id="9779078at2"/>
<feature type="transmembrane region" description="Helical" evidence="5">
    <location>
        <begin position="52"/>
        <end position="73"/>
    </location>
</feature>
<evidence type="ECO:0000256" key="2">
    <source>
        <dbReference type="ARBA" id="ARBA00022692"/>
    </source>
</evidence>
<accession>A0A286G516</accession>
<evidence type="ECO:0000256" key="3">
    <source>
        <dbReference type="ARBA" id="ARBA00022989"/>
    </source>
</evidence>
<feature type="transmembrane region" description="Helical" evidence="5">
    <location>
        <begin position="116"/>
        <end position="134"/>
    </location>
</feature>
<dbReference type="PANTHER" id="PTHR43701:SF12">
    <property type="entry name" value="MEMBRANE TRANSPORTER PROTEIN YTNM-RELATED"/>
    <property type="match status" value="1"/>
</dbReference>
<keyword evidence="5" id="KW-1003">Cell membrane</keyword>
<name>A0A286G516_9PROT</name>
<feature type="transmembrane region" description="Helical" evidence="5">
    <location>
        <begin position="213"/>
        <end position="233"/>
    </location>
</feature>
<feature type="transmembrane region" description="Helical" evidence="5">
    <location>
        <begin position="272"/>
        <end position="289"/>
    </location>
</feature>
<evidence type="ECO:0000256" key="5">
    <source>
        <dbReference type="RuleBase" id="RU363041"/>
    </source>
</evidence>
<reference evidence="6 7" key="1">
    <citation type="submission" date="2017-09" db="EMBL/GenBank/DDBJ databases">
        <authorList>
            <person name="Ehlers B."/>
            <person name="Leendertz F.H."/>
        </authorList>
    </citation>
    <scope>NUCLEOTIDE SEQUENCE [LARGE SCALE GENOMIC DNA]</scope>
    <source>
        <strain evidence="6 7">USBA 140</strain>
    </source>
</reference>
<feature type="transmembrane region" description="Helical" evidence="5">
    <location>
        <begin position="171"/>
        <end position="201"/>
    </location>
</feature>
<evidence type="ECO:0000313" key="6">
    <source>
        <dbReference type="EMBL" id="SOD90074.1"/>
    </source>
</evidence>
<dbReference type="InterPro" id="IPR002781">
    <property type="entry name" value="TM_pro_TauE-like"/>
</dbReference>
<feature type="transmembrane region" description="Helical" evidence="5">
    <location>
        <begin position="14"/>
        <end position="46"/>
    </location>
</feature>
<gene>
    <name evidence="6" type="ORF">SAMN05421508_101431</name>
</gene>
<keyword evidence="2 5" id="KW-0812">Transmembrane</keyword>
<evidence type="ECO:0000256" key="1">
    <source>
        <dbReference type="ARBA" id="ARBA00004141"/>
    </source>
</evidence>
<dbReference type="Proteomes" id="UP000219621">
    <property type="component" value="Unassembled WGS sequence"/>
</dbReference>
<feature type="transmembrane region" description="Helical" evidence="5">
    <location>
        <begin position="240"/>
        <end position="260"/>
    </location>
</feature>
<dbReference type="PANTHER" id="PTHR43701">
    <property type="entry name" value="MEMBRANE TRANSPORTER PROTEIN MJ0441-RELATED"/>
    <property type="match status" value="1"/>
</dbReference>
<keyword evidence="3 5" id="KW-1133">Transmembrane helix</keyword>
<comment type="similarity">
    <text evidence="5">Belongs to the 4-toluene sulfonate uptake permease (TSUP) (TC 2.A.102) family.</text>
</comment>
<dbReference type="EMBL" id="OCNJ01000001">
    <property type="protein sequence ID" value="SOD90074.1"/>
    <property type="molecule type" value="Genomic_DNA"/>
</dbReference>
<protein>
    <recommendedName>
        <fullName evidence="5">Probable membrane transporter protein</fullName>
    </recommendedName>
</protein>
<dbReference type="Pfam" id="PF01925">
    <property type="entry name" value="TauE"/>
    <property type="match status" value="1"/>
</dbReference>
<dbReference type="RefSeq" id="WP_097277319.1">
    <property type="nucleotide sequence ID" value="NZ_OCNJ01000001.1"/>
</dbReference>
<organism evidence="6 7">
    <name type="scientific">Caenispirillum bisanense</name>
    <dbReference type="NCBI Taxonomy" id="414052"/>
    <lineage>
        <taxon>Bacteria</taxon>
        <taxon>Pseudomonadati</taxon>
        <taxon>Pseudomonadota</taxon>
        <taxon>Alphaproteobacteria</taxon>
        <taxon>Rhodospirillales</taxon>
        <taxon>Novispirillaceae</taxon>
        <taxon>Caenispirillum</taxon>
    </lineage>
</organism>
<comment type="subcellular location">
    <subcellularLocation>
        <location evidence="5">Cell membrane</location>
        <topology evidence="5">Multi-pass membrane protein</topology>
    </subcellularLocation>
    <subcellularLocation>
        <location evidence="1">Membrane</location>
        <topology evidence="1">Multi-pass membrane protein</topology>
    </subcellularLocation>
</comment>
<evidence type="ECO:0000256" key="4">
    <source>
        <dbReference type="ARBA" id="ARBA00023136"/>
    </source>
</evidence>
<dbReference type="AlphaFoldDB" id="A0A286G516"/>
<proteinExistence type="inferred from homology"/>
<keyword evidence="4 5" id="KW-0472">Membrane</keyword>
<keyword evidence="7" id="KW-1185">Reference proteome</keyword>
<feature type="transmembrane region" description="Helical" evidence="5">
    <location>
        <begin position="85"/>
        <end position="104"/>
    </location>
</feature>
<sequence>MDIYLPVANMTENVLVLFGVGWVVGVLSGMFGVGGGFLLTPLLIFLGIPPTVAVGTGANQVVGASVSGVLAHWRRGNVDVKMGMVLLAGGVAGSSLGVWLFAILTRLGQVETVVQVLYVIMLGIIGGLMLYESLQQMRRRRGGRRPAARKVHRHAWGQNMPLKVRFRRSRLYISVIPPLAIGGFVGVLSAIMGVGGGFIMVPAMIYLLEMPTAVVVGTSLFQIIFVAANVTWLQASANQAVDVVLAVLLLAGGVVGAQMGARMGYKLNAEQMRSLLALIVLAVAGKLLFDLVTRPDDLYSLGLPPVL</sequence>
<evidence type="ECO:0000313" key="7">
    <source>
        <dbReference type="Proteomes" id="UP000219621"/>
    </source>
</evidence>